<dbReference type="OMA" id="SEYRFGM"/>
<feature type="region of interest" description="Disordered" evidence="1">
    <location>
        <begin position="109"/>
        <end position="469"/>
    </location>
</feature>
<feature type="compositionally biased region" description="Low complexity" evidence="1">
    <location>
        <begin position="360"/>
        <end position="381"/>
    </location>
</feature>
<keyword evidence="2" id="KW-0732">Signal</keyword>
<dbReference type="PANTHER" id="PTHR15335:SF7">
    <property type="entry name" value="PROTEIN TFG"/>
    <property type="match status" value="1"/>
</dbReference>
<dbReference type="InterPro" id="IPR033512">
    <property type="entry name" value="TFG"/>
</dbReference>
<evidence type="ECO:0000313" key="3">
    <source>
        <dbReference type="EMBL" id="KAJ6225612.1"/>
    </source>
</evidence>
<reference evidence="3" key="1">
    <citation type="submission" date="2022-12" db="EMBL/GenBank/DDBJ databases">
        <title>Genome assemblies of Blomia tropicalis.</title>
        <authorList>
            <person name="Cui Y."/>
        </authorList>
    </citation>
    <scope>NUCLEOTIDE SEQUENCE</scope>
    <source>
        <tissue evidence="3">Adult mites</tissue>
    </source>
</reference>
<gene>
    <name evidence="3" type="ORF">RDWZM_004157</name>
</gene>
<feature type="chain" id="PRO_5040128949" evidence="2">
    <location>
        <begin position="27"/>
        <end position="469"/>
    </location>
</feature>
<accession>A0A9Q0MJW1</accession>
<feature type="compositionally biased region" description="Low complexity" evidence="1">
    <location>
        <begin position="187"/>
        <end position="202"/>
    </location>
</feature>
<feature type="compositionally biased region" description="Low complexity" evidence="1">
    <location>
        <begin position="149"/>
        <end position="158"/>
    </location>
</feature>
<protein>
    <submittedName>
        <fullName evidence="3">Uncharacterized protein</fullName>
    </submittedName>
</protein>
<organism evidence="3 4">
    <name type="scientific">Blomia tropicalis</name>
    <name type="common">Mite</name>
    <dbReference type="NCBI Taxonomy" id="40697"/>
    <lineage>
        <taxon>Eukaryota</taxon>
        <taxon>Metazoa</taxon>
        <taxon>Ecdysozoa</taxon>
        <taxon>Arthropoda</taxon>
        <taxon>Chelicerata</taxon>
        <taxon>Arachnida</taxon>
        <taxon>Acari</taxon>
        <taxon>Acariformes</taxon>
        <taxon>Sarcoptiformes</taxon>
        <taxon>Astigmata</taxon>
        <taxon>Glycyphagoidea</taxon>
        <taxon>Echimyopodidae</taxon>
        <taxon>Blomia</taxon>
    </lineage>
</organism>
<dbReference type="GO" id="GO:0070971">
    <property type="term" value="C:endoplasmic reticulum exit site"/>
    <property type="evidence" value="ECO:0007669"/>
    <property type="project" value="TreeGrafter"/>
</dbReference>
<dbReference type="Proteomes" id="UP001142055">
    <property type="component" value="Chromosome 1"/>
</dbReference>
<name>A0A9Q0MJW1_BLOTA</name>
<dbReference type="PANTHER" id="PTHR15335">
    <property type="entry name" value="PROTEIN TFG"/>
    <property type="match status" value="1"/>
</dbReference>
<keyword evidence="4" id="KW-1185">Reference proteome</keyword>
<dbReference type="GO" id="GO:0048208">
    <property type="term" value="P:COPII vesicle coating"/>
    <property type="evidence" value="ECO:0007669"/>
    <property type="project" value="InterPro"/>
</dbReference>
<dbReference type="AlphaFoldDB" id="A0A9Q0MJW1"/>
<feature type="signal peptide" evidence="2">
    <location>
        <begin position="1"/>
        <end position="26"/>
    </location>
</feature>
<evidence type="ECO:0000313" key="4">
    <source>
        <dbReference type="Proteomes" id="UP001142055"/>
    </source>
</evidence>
<sequence>MSYIQSMVANHMFFALCLLTVPRIHKQHVGTLLSTLVDEDNDLISIVDGNDLSFAIQCSRHLKLKLAVNAKQSIVSVNQRKVIRDELIAIRNRCIGLLDKLDQTVSDVSNDAESESKSQVDGASQVGDKVEKPQQQVRQSPISTKHIPSSMSSSVGESESLKGPSSADHSSEPATLPANFGMEETPKQQTQQQVAQQTYPAAPNRPPMTNQFGPTPPQPPTSGSGSMFQAPPQPPFSQGAFVPPPPPSSIAGNPSYPMPPGSQQSQGPPPPQQLPPTSQNKPQFMPPPFMQQPSFQPPTSGPMPPNQFGQVPSAPTTPGMPPQQQQQQQFVPPPPPGGGFPPRSQSGPYQPPGGVGGSKPTTPGGQQHPPMGPPHGQMLPPSGGPMGPPQGQMHPSMGGPPQGQMLPPPSGPMGPPQGLQSQQQQQRPPMGPPPSGMPPQGMPPGAQFGMPPPQMRYVGNPYMSPPADH</sequence>
<feature type="compositionally biased region" description="Pro residues" evidence="1">
    <location>
        <begin position="406"/>
        <end position="415"/>
    </location>
</feature>
<dbReference type="SUPFAM" id="SSF54277">
    <property type="entry name" value="CAD &amp; PB1 domains"/>
    <property type="match status" value="1"/>
</dbReference>
<dbReference type="EMBL" id="JAPWDV010000001">
    <property type="protein sequence ID" value="KAJ6225612.1"/>
    <property type="molecule type" value="Genomic_DNA"/>
</dbReference>
<feature type="compositionally biased region" description="Pro residues" evidence="1">
    <location>
        <begin position="429"/>
        <end position="442"/>
    </location>
</feature>
<feature type="compositionally biased region" description="Pro residues" evidence="1">
    <location>
        <begin position="284"/>
        <end position="305"/>
    </location>
</feature>
<feature type="compositionally biased region" description="Low complexity" evidence="1">
    <location>
        <begin position="416"/>
        <end position="428"/>
    </location>
</feature>
<dbReference type="GO" id="GO:0042802">
    <property type="term" value="F:identical protein binding"/>
    <property type="evidence" value="ECO:0007669"/>
    <property type="project" value="InterPro"/>
</dbReference>
<proteinExistence type="predicted"/>
<feature type="compositionally biased region" description="Low complexity" evidence="1">
    <location>
        <begin position="389"/>
        <end position="405"/>
    </location>
</feature>
<comment type="caution">
    <text evidence="3">The sequence shown here is derived from an EMBL/GenBank/DDBJ whole genome shotgun (WGS) entry which is preliminary data.</text>
</comment>
<evidence type="ECO:0000256" key="2">
    <source>
        <dbReference type="SAM" id="SignalP"/>
    </source>
</evidence>
<evidence type="ECO:0000256" key="1">
    <source>
        <dbReference type="SAM" id="MobiDB-lite"/>
    </source>
</evidence>
<feature type="compositionally biased region" description="Low complexity" evidence="1">
    <location>
        <begin position="249"/>
        <end position="266"/>
    </location>
</feature>
<feature type="compositionally biased region" description="Polar residues" evidence="1">
    <location>
        <begin position="133"/>
        <end position="147"/>
    </location>
</feature>
<feature type="compositionally biased region" description="Polar residues" evidence="1">
    <location>
        <begin position="109"/>
        <end position="122"/>
    </location>
</feature>